<dbReference type="Proteomes" id="UP001059773">
    <property type="component" value="Chromosome"/>
</dbReference>
<evidence type="ECO:0000256" key="1">
    <source>
        <dbReference type="ARBA" id="ARBA00005854"/>
    </source>
</evidence>
<feature type="domain" description="D-isomer specific 2-hydroxyacid dehydrogenase NAD-binding" evidence="6">
    <location>
        <begin position="113"/>
        <end position="286"/>
    </location>
</feature>
<dbReference type="RefSeq" id="WP_256707565.1">
    <property type="nucleotide sequence ID" value="NZ_CP101914.1"/>
</dbReference>
<organism evidence="7 8">
    <name type="scientific">Oceanobacillus jeddahense</name>
    <dbReference type="NCBI Taxonomy" id="1462527"/>
    <lineage>
        <taxon>Bacteria</taxon>
        <taxon>Bacillati</taxon>
        <taxon>Bacillota</taxon>
        <taxon>Bacilli</taxon>
        <taxon>Bacillales</taxon>
        <taxon>Bacillaceae</taxon>
        <taxon>Oceanobacillus</taxon>
    </lineage>
</organism>
<dbReference type="PANTHER" id="PTHR42789">
    <property type="entry name" value="D-ISOMER SPECIFIC 2-HYDROXYACID DEHYDROGENASE FAMILY PROTEIN (AFU_ORTHOLOGUE AFUA_6G10090)"/>
    <property type="match status" value="1"/>
</dbReference>
<dbReference type="EMBL" id="CP101914">
    <property type="protein sequence ID" value="UUI02322.1"/>
    <property type="molecule type" value="Genomic_DNA"/>
</dbReference>
<keyword evidence="2 4" id="KW-0560">Oxidoreductase</keyword>
<dbReference type="InterPro" id="IPR036291">
    <property type="entry name" value="NAD(P)-bd_dom_sf"/>
</dbReference>
<dbReference type="PANTHER" id="PTHR42789:SF1">
    <property type="entry name" value="D-ISOMER SPECIFIC 2-HYDROXYACID DEHYDROGENASE FAMILY PROTEIN (AFU_ORTHOLOGUE AFUA_6G10090)"/>
    <property type="match status" value="1"/>
</dbReference>
<dbReference type="InterPro" id="IPR006140">
    <property type="entry name" value="D-isomer_DH_NAD-bd"/>
</dbReference>
<gene>
    <name evidence="7" type="ORF">NP439_20135</name>
</gene>
<evidence type="ECO:0000256" key="4">
    <source>
        <dbReference type="RuleBase" id="RU003719"/>
    </source>
</evidence>
<dbReference type="Pfam" id="PF00389">
    <property type="entry name" value="2-Hacid_dh"/>
    <property type="match status" value="1"/>
</dbReference>
<dbReference type="PROSITE" id="PS00671">
    <property type="entry name" value="D_2_HYDROXYACID_DH_3"/>
    <property type="match status" value="1"/>
</dbReference>
<evidence type="ECO:0000259" key="5">
    <source>
        <dbReference type="Pfam" id="PF00389"/>
    </source>
</evidence>
<sequence length="313" mass="35058">MPYKVLVTPRSFGRHSNEPYEILNQFGVEVKVNPYGKILTEEQMIEEIKDVDGIIVGVDPLNKKVLQHAENLKVISKYGVGIDNIDMEYAKEKNIEVVRAMNANADAVADYTLALMMAVARNVVQIDKECRELNWQKITTVDVHKKTLGLIGLGNIGKKVVQRAKGFEMDILAYDLVPDEEYAEKSGIQYVNKLEEIFEKADFITLHLPLNEHTEHIVGREQLERMKSTAVLVNTARGGLIDEQALSDALQERLIWGAGIDVFESEPPQNKELLELDNIVIGSHCAASTVQAIDNMGIISSQNLVDLFKQSDK</sequence>
<accession>A0ABY5JSA7</accession>
<proteinExistence type="inferred from homology"/>
<dbReference type="Gene3D" id="3.40.50.720">
    <property type="entry name" value="NAD(P)-binding Rossmann-like Domain"/>
    <property type="match status" value="2"/>
</dbReference>
<evidence type="ECO:0000259" key="6">
    <source>
        <dbReference type="Pfam" id="PF02826"/>
    </source>
</evidence>
<name>A0ABY5JSA7_9BACI</name>
<feature type="domain" description="D-isomer specific 2-hydroxyacid dehydrogenase catalytic" evidence="5">
    <location>
        <begin position="20"/>
        <end position="310"/>
    </location>
</feature>
<dbReference type="InterPro" id="IPR006139">
    <property type="entry name" value="D-isomer_2_OHA_DH_cat_dom"/>
</dbReference>
<comment type="similarity">
    <text evidence="1 4">Belongs to the D-isomer specific 2-hydroxyacid dehydrogenase family.</text>
</comment>
<dbReference type="SUPFAM" id="SSF51735">
    <property type="entry name" value="NAD(P)-binding Rossmann-fold domains"/>
    <property type="match status" value="1"/>
</dbReference>
<dbReference type="SUPFAM" id="SSF52283">
    <property type="entry name" value="Formate/glycerate dehydrogenase catalytic domain-like"/>
    <property type="match status" value="1"/>
</dbReference>
<evidence type="ECO:0000313" key="7">
    <source>
        <dbReference type="EMBL" id="UUI02322.1"/>
    </source>
</evidence>
<evidence type="ECO:0000313" key="8">
    <source>
        <dbReference type="Proteomes" id="UP001059773"/>
    </source>
</evidence>
<dbReference type="PROSITE" id="PS00670">
    <property type="entry name" value="D_2_HYDROXYACID_DH_2"/>
    <property type="match status" value="1"/>
</dbReference>
<protein>
    <submittedName>
        <fullName evidence="7">Phosphoglycerate dehydrogenase</fullName>
    </submittedName>
</protein>
<dbReference type="CDD" id="cd12172">
    <property type="entry name" value="PGDH_like_2"/>
    <property type="match status" value="1"/>
</dbReference>
<dbReference type="InterPro" id="IPR029753">
    <property type="entry name" value="D-isomer_DH_CS"/>
</dbReference>
<keyword evidence="8" id="KW-1185">Reference proteome</keyword>
<evidence type="ECO:0000256" key="2">
    <source>
        <dbReference type="ARBA" id="ARBA00023002"/>
    </source>
</evidence>
<keyword evidence="3" id="KW-0520">NAD</keyword>
<dbReference type="Pfam" id="PF02826">
    <property type="entry name" value="2-Hacid_dh_C"/>
    <property type="match status" value="1"/>
</dbReference>
<evidence type="ECO:0000256" key="3">
    <source>
        <dbReference type="ARBA" id="ARBA00023027"/>
    </source>
</evidence>
<dbReference type="InterPro" id="IPR050857">
    <property type="entry name" value="D-2-hydroxyacid_DH"/>
</dbReference>
<reference evidence="7" key="1">
    <citation type="submission" date="2022-07" db="EMBL/GenBank/DDBJ databases">
        <title>FELIX.</title>
        <authorList>
            <person name="Wan K.H."/>
            <person name="Park S."/>
            <person name="Lawrence Q."/>
            <person name="Eichenberger J.P."/>
            <person name="Booth B.W."/>
            <person name="Piaggio A.J."/>
            <person name="Chandler J.C."/>
            <person name="Franklin A.B."/>
            <person name="Celniker S.E."/>
        </authorList>
    </citation>
    <scope>NUCLEOTIDE SEQUENCE</scope>
    <source>
        <strain evidence="7">QA-1986 374</strain>
    </source>
</reference>